<feature type="compositionally biased region" description="Low complexity" evidence="3">
    <location>
        <begin position="55"/>
        <end position="83"/>
    </location>
</feature>
<feature type="region of interest" description="Disordered" evidence="3">
    <location>
        <begin position="1"/>
        <end position="130"/>
    </location>
</feature>
<dbReference type="Gene3D" id="1.10.150.130">
    <property type="match status" value="1"/>
</dbReference>
<evidence type="ECO:0000313" key="5">
    <source>
        <dbReference type="Proteomes" id="UP000309128"/>
    </source>
</evidence>
<dbReference type="InterPro" id="IPR010998">
    <property type="entry name" value="Integrase_recombinase_N"/>
</dbReference>
<dbReference type="SUPFAM" id="SSF56349">
    <property type="entry name" value="DNA breaking-rejoining enzymes"/>
    <property type="match status" value="1"/>
</dbReference>
<evidence type="ECO:0000313" key="4">
    <source>
        <dbReference type="EMBL" id="TMR05505.1"/>
    </source>
</evidence>
<protein>
    <recommendedName>
        <fullName evidence="6">Core-binding (CB) domain-containing protein</fullName>
    </recommendedName>
</protein>
<proteinExistence type="predicted"/>
<dbReference type="RefSeq" id="WP_138674196.1">
    <property type="nucleotide sequence ID" value="NZ_VCKY01000437.1"/>
</dbReference>
<accession>A0A5S4EUZ4</accession>
<keyword evidence="1" id="KW-0238">DNA-binding</keyword>
<dbReference type="Proteomes" id="UP000309128">
    <property type="component" value="Unassembled WGS sequence"/>
</dbReference>
<dbReference type="OrthoDB" id="3532043at2"/>
<sequence length="415" mass="42878">MRRGDRIEPDPATALPPGVVGTEHFPAPAPEPTSAGQPPAPGAPGAGQAAGGTGAAQPSTPAPAGTGAAQSSTPAPAGTGAARTPPPVADGSGAGHVPPPPPGVTSMGQLPGLRPRRRPRDGGEAAGGDVDLIDALDPLTWRTVAAWLHDKPSAATRQVGLQVVASFLRWLRDTDAALELLAVTGAHLDAYCEMARTGALTRTPARRPLASRTVARKRSVLLSFYAFAWQCGVVRHNQVPGPPTARNRRIAGTPPLAKEERRLLRQGVARLAADGRTAEAAAVALLESTGAAADALAGLTRQDVRSVTDGAGSRPAVITVHHGRDDVVAFPVSPLARPLLRVLCASRPAGEPLIRRPDGRPVDLDWLRDALTDAALAGGLPEQRARDLHPRMLRATTVTDLLEDAGALPPPRPNP</sequence>
<gene>
    <name evidence="4" type="ORF">ETD86_53145</name>
</gene>
<dbReference type="InterPro" id="IPR011010">
    <property type="entry name" value="DNA_brk_join_enz"/>
</dbReference>
<comment type="caution">
    <text evidence="4">The sequence shown here is derived from an EMBL/GenBank/DDBJ whole genome shotgun (WGS) entry which is preliminary data.</text>
</comment>
<organism evidence="4 5">
    <name type="scientific">Nonomuraea turkmeniaca</name>
    <dbReference type="NCBI Taxonomy" id="103838"/>
    <lineage>
        <taxon>Bacteria</taxon>
        <taxon>Bacillati</taxon>
        <taxon>Actinomycetota</taxon>
        <taxon>Actinomycetes</taxon>
        <taxon>Streptosporangiales</taxon>
        <taxon>Streptosporangiaceae</taxon>
        <taxon>Nonomuraea</taxon>
    </lineage>
</organism>
<name>A0A5S4EUZ4_9ACTN</name>
<evidence type="ECO:0000256" key="1">
    <source>
        <dbReference type="ARBA" id="ARBA00023125"/>
    </source>
</evidence>
<dbReference type="InterPro" id="IPR013762">
    <property type="entry name" value="Integrase-like_cat_sf"/>
</dbReference>
<dbReference type="GO" id="GO:0003677">
    <property type="term" value="F:DNA binding"/>
    <property type="evidence" value="ECO:0007669"/>
    <property type="project" value="UniProtKB-KW"/>
</dbReference>
<keyword evidence="5" id="KW-1185">Reference proteome</keyword>
<keyword evidence="2" id="KW-0233">DNA recombination</keyword>
<evidence type="ECO:0000256" key="3">
    <source>
        <dbReference type="SAM" id="MobiDB-lite"/>
    </source>
</evidence>
<dbReference type="AlphaFoldDB" id="A0A5S4EUZ4"/>
<reference evidence="4 5" key="1">
    <citation type="submission" date="2019-05" db="EMBL/GenBank/DDBJ databases">
        <title>Draft genome sequence of Nonomuraea turkmeniaca DSM 43926.</title>
        <authorList>
            <person name="Saricaoglu S."/>
            <person name="Isik K."/>
        </authorList>
    </citation>
    <scope>NUCLEOTIDE SEQUENCE [LARGE SCALE GENOMIC DNA]</scope>
    <source>
        <strain evidence="4 5">DSM 43926</strain>
    </source>
</reference>
<dbReference type="GO" id="GO:0006310">
    <property type="term" value="P:DNA recombination"/>
    <property type="evidence" value="ECO:0007669"/>
    <property type="project" value="UniProtKB-KW"/>
</dbReference>
<dbReference type="Gene3D" id="1.10.443.10">
    <property type="entry name" value="Intergrase catalytic core"/>
    <property type="match status" value="1"/>
</dbReference>
<dbReference type="GO" id="GO:0015074">
    <property type="term" value="P:DNA integration"/>
    <property type="evidence" value="ECO:0007669"/>
    <property type="project" value="InterPro"/>
</dbReference>
<feature type="compositionally biased region" description="Gly residues" evidence="3">
    <location>
        <begin position="44"/>
        <end position="54"/>
    </location>
</feature>
<dbReference type="EMBL" id="VCKY01000437">
    <property type="protein sequence ID" value="TMR05505.1"/>
    <property type="molecule type" value="Genomic_DNA"/>
</dbReference>
<evidence type="ECO:0000256" key="2">
    <source>
        <dbReference type="ARBA" id="ARBA00023172"/>
    </source>
</evidence>
<evidence type="ECO:0008006" key="6">
    <source>
        <dbReference type="Google" id="ProtNLM"/>
    </source>
</evidence>